<evidence type="ECO:0000259" key="4">
    <source>
        <dbReference type="Pfam" id="PF24930"/>
    </source>
</evidence>
<dbReference type="EMBL" id="JADCNM010000008">
    <property type="protein sequence ID" value="KAG0471038.1"/>
    <property type="molecule type" value="Genomic_DNA"/>
</dbReference>
<accession>A0A835URA7</accession>
<dbReference type="OrthoDB" id="5954035at2759"/>
<feature type="region of interest" description="Disordered" evidence="2">
    <location>
        <begin position="906"/>
        <end position="947"/>
    </location>
</feature>
<evidence type="ECO:0000256" key="1">
    <source>
        <dbReference type="ARBA" id="ARBA00010884"/>
    </source>
</evidence>
<feature type="compositionally biased region" description="Basic and acidic residues" evidence="2">
    <location>
        <begin position="710"/>
        <end position="719"/>
    </location>
</feature>
<keyword evidence="3" id="KW-1133">Transmembrane helix</keyword>
<comment type="caution">
    <text evidence="5">The sequence shown here is derived from an EMBL/GenBank/DDBJ whole genome shotgun (WGS) entry which is preliminary data.</text>
</comment>
<feature type="compositionally biased region" description="Polar residues" evidence="2">
    <location>
        <begin position="1249"/>
        <end position="1262"/>
    </location>
</feature>
<feature type="region of interest" description="Disordered" evidence="2">
    <location>
        <begin position="795"/>
        <end position="830"/>
    </location>
</feature>
<evidence type="ECO:0000313" key="5">
    <source>
        <dbReference type="EMBL" id="KAG0471038.1"/>
    </source>
</evidence>
<proteinExistence type="inferred from homology"/>
<feature type="compositionally biased region" description="Basic and acidic residues" evidence="2">
    <location>
        <begin position="555"/>
        <end position="573"/>
    </location>
</feature>
<feature type="transmembrane region" description="Helical" evidence="3">
    <location>
        <begin position="1475"/>
        <end position="1496"/>
    </location>
</feature>
<feature type="compositionally biased region" description="Low complexity" evidence="2">
    <location>
        <begin position="797"/>
        <end position="815"/>
    </location>
</feature>
<keyword evidence="3" id="KW-0472">Membrane</keyword>
<dbReference type="SUPFAM" id="SSF53474">
    <property type="entry name" value="alpha/beta-Hydrolases"/>
    <property type="match status" value="1"/>
</dbReference>
<feature type="region of interest" description="Disordered" evidence="2">
    <location>
        <begin position="1245"/>
        <end position="1266"/>
    </location>
</feature>
<dbReference type="PANTHER" id="PTHR10794:SF92">
    <property type="entry name" value="EMBRYOGENESIS-ASSOCIATED PROTEIN EMB8"/>
    <property type="match status" value="1"/>
</dbReference>
<dbReference type="GO" id="GO:0047372">
    <property type="term" value="F:monoacylglycerol lipase activity"/>
    <property type="evidence" value="ECO:0007669"/>
    <property type="project" value="TreeGrafter"/>
</dbReference>
<comment type="similarity">
    <text evidence="1">Belongs to the AB hydrolase superfamily. AB hydrolase 4 family.</text>
</comment>
<gene>
    <name evidence="5" type="ORF">HPP92_015584</name>
</gene>
<dbReference type="InterPro" id="IPR050960">
    <property type="entry name" value="AB_hydrolase_4_sf"/>
</dbReference>
<keyword evidence="3" id="KW-0812">Transmembrane</keyword>
<feature type="transmembrane region" description="Helical" evidence="3">
    <location>
        <begin position="1691"/>
        <end position="1708"/>
    </location>
</feature>
<sequence length="1724" mass="189809">MNLRCHLRHLTLSSSSVPFQLPVIPCHARHQLRHRRRWECRCQFGLENLFHAINSVPPFDMLVPVIGFASAAAAAYLSRSLRPPDDSVPAGDWILFTSPTPFNRCVLLRCPSVSFEDGGELLNSVNARLSREERHYVNLSRGRIPLKVEGGDVLVDELKYQRIYVRTDDGGVISLDWPYNLDMEMEQGLDTTVLIVPGTPEGSMNGKIRLFVVDVLKHGGFPIVFNPRGCAGSALTSARLFTAADSDDVCTAIKFISRKRPWTTLMAVGFGYGANMLTKYLAETGETAPVTAAVCIDSPFDLEDSTTSSPHHVALNQKLIGGLREILRANKELFQGKAKCFDVAKALSATTVHDFDKAVSMISYGFDALEDFYRQASARPLIHKLKIPILFIQCDDGTVPLFSIPRGSIADNPFTSLLLCSYPPSAISRGGRFSLLWSQKITIEWLSAVEHSLLKGRHPLLCDVDVTIKPSEGPAFMNCGMLEKSVSKRTNDHDRYDSSDFLLKQHRNIDSLMKLTSSEDVNAFFIDPHNNVNGNVSKLYDKVIGQRISGSECDGNQRDEEVETKENKSEKSSTAEGEGSQIVQTAAVVMNMLDATMPGTLGDEQKRKVLSAMKQGQTFMTALQGAVPEDVRGRITSAVTEIMHSQGNNLNVEGLKRIGWVPTMSSDLKSTVDEKTKGSSTKDVGYNDAPLESNDVPVEQSNIDNCSGDTAKESIDASQEKASQPLDSINAGLKMEDKDLSNTSDQVGGMLNEDHADKFRISEKFGPFDIDMQTHDSKVIEEYVWSANDGETDKVVSSSQQDMSSTISEEASSSTMDVVPDDGNENQKMEQQTIQDAANENTQVSNISSKPNPISVTQALDALTGFDDSTQIAVNSVFGVIENMIDQLEKSNQEKMDQSKKFENQLSAKEVVESPPVDGKMSDNLPDESQRSVVSPQVYQPAAQGEDPVYEVRTESYEGIKDSLCQNKVKNTLAPSSDLDIDKVEDNLKIHESSKNLQKYDDISDLSLDMAMKRYCLSPYAAYLHGRFTTPLHKRLLKLESATDLFLDQEEGQWKMLDRSKSSRNVTFDKGKQKYFNLVSVNDLEDAIEPSYVILNGKYSMFCSVIQDNYLTRNKKEDAVKLDHFMLVKNCLLNNLKVEVERRIGMPDSREFARLLTYDLENFTDRVSRAVLHRCDLNSYEDNFASNSAKLGVIEGQTVAEIISLSLQDAGCMKKVLPLGVIVGSSLASLKNYFQVVAFRDDAPRKTLDSPTNKQKISNSENGMKDDHFVSEKNEKHDEVLLPDINEPINKGHELGTVGSADGGIVVGAVTAALGASALLASNQKKLNNPYEDVKMPSAFSDKSLLCEDEITQEKSQNRLVSSLAEKAMSIAGPVMPTKDDGEVDHERLVTMLAGLGQKVGVLRLVGKVALLWGGMRGAISLTDRLISFLHIAERPLFQRLCGFVCMVLVLWSPVVIPLLPMLVQSCKTHTSNRIAEFVCLVGLYVAAMILVILWGKRIRNYDNPLQQYGLDLISVPRVLDFLKGLIGGITIVLCIHSVNALLGYSNISCSLELPSSLSGGIVLLKAYGNILILTIGEIIAATGISTVEELLFRSWLAEEAAADLGYPHSLVISGLLFALIQRSVSSVPFFMLLSLSLFGIKQRCGGQLAAPVGIRTGLMAANSIILHGNFLHYRAETPFWLANAHLLHPFDGAVGIFLCAILAIVFYPKMPPSSSKVSRPIRD</sequence>
<dbReference type="InterPro" id="IPR056652">
    <property type="entry name" value="DUF7750"/>
</dbReference>
<feature type="transmembrane region" description="Helical" evidence="3">
    <location>
        <begin position="1567"/>
        <end position="1588"/>
    </location>
</feature>
<protein>
    <recommendedName>
        <fullName evidence="4">DUF7750 domain-containing protein</fullName>
    </recommendedName>
</protein>
<feature type="transmembrane region" description="Helical" evidence="3">
    <location>
        <begin position="1526"/>
        <end position="1546"/>
    </location>
</feature>
<feature type="transmembrane region" description="Helical" evidence="3">
    <location>
        <begin position="1653"/>
        <end position="1671"/>
    </location>
</feature>
<dbReference type="GO" id="GO:0034338">
    <property type="term" value="F:short-chain carboxylesterase activity"/>
    <property type="evidence" value="ECO:0007669"/>
    <property type="project" value="TreeGrafter"/>
</dbReference>
<dbReference type="Gene3D" id="3.40.50.1820">
    <property type="entry name" value="alpha/beta hydrolase"/>
    <property type="match status" value="1"/>
</dbReference>
<dbReference type="InterPro" id="IPR029058">
    <property type="entry name" value="AB_hydrolase_fold"/>
</dbReference>
<feature type="region of interest" description="Disordered" evidence="2">
    <location>
        <begin position="669"/>
        <end position="725"/>
    </location>
</feature>
<evidence type="ECO:0000313" key="6">
    <source>
        <dbReference type="Proteomes" id="UP000639772"/>
    </source>
</evidence>
<reference evidence="5 6" key="1">
    <citation type="journal article" date="2020" name="Nat. Food">
        <title>A phased Vanilla planifolia genome enables genetic improvement of flavour and production.</title>
        <authorList>
            <person name="Hasing T."/>
            <person name="Tang H."/>
            <person name="Brym M."/>
            <person name="Khazi F."/>
            <person name="Huang T."/>
            <person name="Chambers A.H."/>
        </authorList>
    </citation>
    <scope>NUCLEOTIDE SEQUENCE [LARGE SCALE GENOMIC DNA]</scope>
    <source>
        <tissue evidence="5">Leaf</tissue>
    </source>
</reference>
<feature type="compositionally biased region" description="Polar residues" evidence="2">
    <location>
        <begin position="699"/>
        <end position="708"/>
    </location>
</feature>
<feature type="domain" description="DUF7750" evidence="4">
    <location>
        <begin position="580"/>
        <end position="644"/>
    </location>
</feature>
<feature type="region of interest" description="Disordered" evidence="2">
    <location>
        <begin position="550"/>
        <end position="581"/>
    </location>
</feature>
<dbReference type="Pfam" id="PF24930">
    <property type="entry name" value="DUF7750"/>
    <property type="match status" value="1"/>
</dbReference>
<dbReference type="PANTHER" id="PTHR10794">
    <property type="entry name" value="ABHYDROLASE DOMAIN-CONTAINING PROTEIN"/>
    <property type="match status" value="1"/>
</dbReference>
<evidence type="ECO:0000256" key="2">
    <source>
        <dbReference type="SAM" id="MobiDB-lite"/>
    </source>
</evidence>
<dbReference type="Proteomes" id="UP000639772">
    <property type="component" value="Unassembled WGS sequence"/>
</dbReference>
<evidence type="ECO:0000256" key="3">
    <source>
        <dbReference type="SAM" id="Phobius"/>
    </source>
</evidence>
<name>A0A835URA7_VANPL</name>
<feature type="transmembrane region" description="Helical" evidence="3">
    <location>
        <begin position="1437"/>
        <end position="1463"/>
    </location>
</feature>
<organism evidence="5 6">
    <name type="scientific">Vanilla planifolia</name>
    <name type="common">Vanilla</name>
    <dbReference type="NCBI Taxonomy" id="51239"/>
    <lineage>
        <taxon>Eukaryota</taxon>
        <taxon>Viridiplantae</taxon>
        <taxon>Streptophyta</taxon>
        <taxon>Embryophyta</taxon>
        <taxon>Tracheophyta</taxon>
        <taxon>Spermatophyta</taxon>
        <taxon>Magnoliopsida</taxon>
        <taxon>Liliopsida</taxon>
        <taxon>Asparagales</taxon>
        <taxon>Orchidaceae</taxon>
        <taxon>Vanilloideae</taxon>
        <taxon>Vanilleae</taxon>
        <taxon>Vanilla</taxon>
    </lineage>
</organism>
<feature type="transmembrane region" description="Helical" evidence="3">
    <location>
        <begin position="1616"/>
        <end position="1641"/>
    </location>
</feature>